<dbReference type="EMBL" id="MN738764">
    <property type="protein sequence ID" value="QHS83791.1"/>
    <property type="molecule type" value="Genomic_DNA"/>
</dbReference>
<proteinExistence type="predicted"/>
<evidence type="ECO:0000256" key="1">
    <source>
        <dbReference type="SAM" id="MobiDB-lite"/>
    </source>
</evidence>
<accession>A0A6C0AWZ8</accession>
<protein>
    <submittedName>
        <fullName evidence="2">Uncharacterized protein</fullName>
    </submittedName>
</protein>
<reference evidence="2" key="1">
    <citation type="journal article" date="2020" name="Nature">
        <title>Giant virus diversity and host interactions through global metagenomics.</title>
        <authorList>
            <person name="Schulz F."/>
            <person name="Roux S."/>
            <person name="Paez-Espino D."/>
            <person name="Jungbluth S."/>
            <person name="Walsh D.A."/>
            <person name="Denef V.J."/>
            <person name="McMahon K.D."/>
            <person name="Konstantinidis K.T."/>
            <person name="Eloe-Fadrosh E.A."/>
            <person name="Kyrpides N.C."/>
            <person name="Woyke T."/>
        </authorList>
    </citation>
    <scope>NUCLEOTIDE SEQUENCE</scope>
    <source>
        <strain evidence="2">GVMAG-S-ERX555961-36</strain>
    </source>
</reference>
<evidence type="ECO:0000313" key="2">
    <source>
        <dbReference type="EMBL" id="QHS83791.1"/>
    </source>
</evidence>
<sequence length="209" mass="23635">MDSVSSNIASKRAFYSNKLKTFGNWSTKRSTMNGTADKYIRTMLIQMLRELGLPVKNAPNIINSIYARDFDCTKIVNIISKHRSPIFDILSSDQTVRMSSIQTAVTSLETVGVKTAGLHTGQISGLCIFIQFILCGGRNELEGFGVSENLVEKWKKTQKKLKNKQIKQRQKEIQDACKQIKVITLDDEEENEKKECLEPVSVPDSWEDL</sequence>
<organism evidence="2">
    <name type="scientific">viral metagenome</name>
    <dbReference type="NCBI Taxonomy" id="1070528"/>
    <lineage>
        <taxon>unclassified sequences</taxon>
        <taxon>metagenomes</taxon>
        <taxon>organismal metagenomes</taxon>
    </lineage>
</organism>
<feature type="region of interest" description="Disordered" evidence="1">
    <location>
        <begin position="188"/>
        <end position="209"/>
    </location>
</feature>
<name>A0A6C0AWZ8_9ZZZZ</name>
<dbReference type="AlphaFoldDB" id="A0A6C0AWZ8"/>